<dbReference type="EMBL" id="CP017708">
    <property type="protein sequence ID" value="AOY83137.1"/>
    <property type="molecule type" value="Genomic_DNA"/>
</dbReference>
<organism evidence="1 2">
    <name type="scientific">Moorena producens (strain JHB)</name>
    <dbReference type="NCBI Taxonomy" id="1454205"/>
    <lineage>
        <taxon>Bacteria</taxon>
        <taxon>Bacillati</taxon>
        <taxon>Cyanobacteriota</taxon>
        <taxon>Cyanophyceae</taxon>
        <taxon>Coleofasciculales</taxon>
        <taxon>Coleofasciculaceae</taxon>
        <taxon>Moorena</taxon>
    </lineage>
</organism>
<name>A0A1D9G670_MOOP1</name>
<proteinExistence type="predicted"/>
<protein>
    <submittedName>
        <fullName evidence="1">Uncharacterized protein</fullName>
    </submittedName>
</protein>
<evidence type="ECO:0000313" key="1">
    <source>
        <dbReference type="EMBL" id="AOY83137.1"/>
    </source>
</evidence>
<sequence>MPWCWADRITVTVATGDQFFKGSKKAVTGSITGNPYNNLQLRPAHCHPVNTARDGWGLVGLCPSNQPINRLDHIKLLSYKFNSSCNTVLLASPREAPRST</sequence>
<reference evidence="2" key="1">
    <citation type="submission" date="2016-10" db="EMBL/GenBank/DDBJ databases">
        <title>Comparative genomics uncovers the prolific and rare metabolic potential of the cyanobacterial genus Moorea.</title>
        <authorList>
            <person name="Leao T."/>
            <person name="Castelao G."/>
            <person name="Korobeynikov A."/>
            <person name="Monroe E.A."/>
            <person name="Podell S."/>
            <person name="Glukhov E."/>
            <person name="Allen E."/>
            <person name="Gerwick W.H."/>
            <person name="Gerwick L."/>
        </authorList>
    </citation>
    <scope>NUCLEOTIDE SEQUENCE [LARGE SCALE GENOMIC DNA]</scope>
    <source>
        <strain evidence="2">JHB</strain>
    </source>
</reference>
<dbReference type="Proteomes" id="UP000176944">
    <property type="component" value="Chromosome"/>
</dbReference>
<dbReference type="AlphaFoldDB" id="A0A1D9G670"/>
<accession>A0A1D9G670</accession>
<evidence type="ECO:0000313" key="2">
    <source>
        <dbReference type="Proteomes" id="UP000176944"/>
    </source>
</evidence>
<gene>
    <name evidence="1" type="ORF">BJP36_27670</name>
</gene>